<accession>A0AAW5EFT2</accession>
<dbReference type="Proteomes" id="UP001199644">
    <property type="component" value="Unassembled WGS sequence"/>
</dbReference>
<evidence type="ECO:0000313" key="2">
    <source>
        <dbReference type="Proteomes" id="UP001199644"/>
    </source>
</evidence>
<reference evidence="1" key="1">
    <citation type="submission" date="2021-12" db="EMBL/GenBank/DDBJ databases">
        <title>Prevalence of phenicol resistance gene fexA in Campylobacter isolated from poultry supply chain.</title>
        <authorList>
            <person name="Tang B."/>
            <person name="Zheng X."/>
            <person name="Lin J."/>
            <person name="Lin R."/>
            <person name="Yang H."/>
            <person name="Shen Z."/>
            <person name="Xia F."/>
        </authorList>
    </citation>
    <scope>NUCLEOTIDE SEQUENCE</scope>
    <source>
        <strain evidence="1">CJHN2011004</strain>
    </source>
</reference>
<organism evidence="1 2">
    <name type="scientific">Campylobacter jejuni</name>
    <dbReference type="NCBI Taxonomy" id="197"/>
    <lineage>
        <taxon>Bacteria</taxon>
        <taxon>Pseudomonadati</taxon>
        <taxon>Campylobacterota</taxon>
        <taxon>Epsilonproteobacteria</taxon>
        <taxon>Campylobacterales</taxon>
        <taxon>Campylobacteraceae</taxon>
        <taxon>Campylobacter</taxon>
    </lineage>
</organism>
<dbReference type="AlphaFoldDB" id="A0AAW5EFT2"/>
<comment type="caution">
    <text evidence="1">The sequence shown here is derived from an EMBL/GenBank/DDBJ whole genome shotgun (WGS) entry which is preliminary data.</text>
</comment>
<evidence type="ECO:0000313" key="1">
    <source>
        <dbReference type="EMBL" id="MCH3852827.1"/>
    </source>
</evidence>
<proteinExistence type="predicted"/>
<gene>
    <name evidence="1" type="ORF">LZC39_12075</name>
</gene>
<feature type="non-terminal residue" evidence="1">
    <location>
        <position position="81"/>
    </location>
</feature>
<protein>
    <submittedName>
        <fullName evidence="1">Lipopolysaccharide biosynthesis protein</fullName>
    </submittedName>
</protein>
<sequence length="81" mass="9434">MEKNFLSKKEQMKYKFIISLEGNDVASNLKWEMNSNSLVLAPKITCETWFMEGTLKPNYHFALIDNDNLATVIEHFISHPK</sequence>
<name>A0AAW5EFT2_CAMJU</name>
<dbReference type="EMBL" id="JAJUOL010000423">
    <property type="protein sequence ID" value="MCH3852827.1"/>
    <property type="molecule type" value="Genomic_DNA"/>
</dbReference>